<evidence type="ECO:0000256" key="4">
    <source>
        <dbReference type="ARBA" id="ARBA00022517"/>
    </source>
</evidence>
<evidence type="ECO:0000256" key="9">
    <source>
        <dbReference type="ARBA" id="ARBA00025053"/>
    </source>
</evidence>
<evidence type="ECO:0000256" key="10">
    <source>
        <dbReference type="RuleBase" id="RU368027"/>
    </source>
</evidence>
<dbReference type="Proteomes" id="UP000698800">
    <property type="component" value="Unassembled WGS sequence"/>
</dbReference>
<dbReference type="Pfam" id="PF06102">
    <property type="entry name" value="RRP36"/>
    <property type="match status" value="1"/>
</dbReference>
<feature type="coiled-coil region" evidence="11">
    <location>
        <begin position="203"/>
        <end position="270"/>
    </location>
</feature>
<comment type="similarity">
    <text evidence="2 10">Belongs to the RRP36 family.</text>
</comment>
<comment type="subunit">
    <text evidence="3 10">Associates with 90S and pre-40S pre-ribosomal particles.</text>
</comment>
<keyword evidence="8 10" id="KW-0687">Ribonucleoprotein</keyword>
<keyword evidence="5 10" id="KW-0698">rRNA processing</keyword>
<comment type="caution">
    <text evidence="13">The sequence shown here is derived from an EMBL/GenBank/DDBJ whole genome shotgun (WGS) entry which is preliminary data.</text>
</comment>
<evidence type="ECO:0000256" key="11">
    <source>
        <dbReference type="SAM" id="Coils"/>
    </source>
</evidence>
<feature type="compositionally biased region" description="Basic and acidic residues" evidence="12">
    <location>
        <begin position="86"/>
        <end position="124"/>
    </location>
</feature>
<evidence type="ECO:0000256" key="12">
    <source>
        <dbReference type="SAM" id="MobiDB-lite"/>
    </source>
</evidence>
<evidence type="ECO:0000256" key="3">
    <source>
        <dbReference type="ARBA" id="ARBA00011167"/>
    </source>
</evidence>
<protein>
    <recommendedName>
        <fullName evidence="10">rRNA biogenesis protein RRP36</fullName>
    </recommendedName>
</protein>
<dbReference type="PANTHER" id="PTHR21738:SF0">
    <property type="entry name" value="RIBOSOMAL RNA PROCESSING PROTEIN 36 HOMOLOG"/>
    <property type="match status" value="1"/>
</dbReference>
<evidence type="ECO:0000313" key="13">
    <source>
        <dbReference type="EMBL" id="KAH0537850.1"/>
    </source>
</evidence>
<gene>
    <name evidence="13" type="ORF">FGG08_005463</name>
</gene>
<evidence type="ECO:0000313" key="14">
    <source>
        <dbReference type="Proteomes" id="UP000698800"/>
    </source>
</evidence>
<feature type="region of interest" description="Disordered" evidence="12">
    <location>
        <begin position="275"/>
        <end position="300"/>
    </location>
</feature>
<keyword evidence="14" id="KW-1185">Reference proteome</keyword>
<comment type="function">
    <text evidence="9 10">Component of the 90S pre-ribosome involved in the maturation of rRNAs. Required for early cleavages of the pre-RNAs in the 40S ribosomal subunit maturation pathway.</text>
</comment>
<feature type="compositionally biased region" description="Basic and acidic residues" evidence="12">
    <location>
        <begin position="287"/>
        <end position="300"/>
    </location>
</feature>
<dbReference type="InterPro" id="IPR009292">
    <property type="entry name" value="RRP36"/>
</dbReference>
<dbReference type="OrthoDB" id="448446at2759"/>
<comment type="subcellular location">
    <subcellularLocation>
        <location evidence="1 10">Nucleus</location>
        <location evidence="1 10">Nucleolus</location>
    </subcellularLocation>
</comment>
<feature type="compositionally biased region" description="Basic residues" evidence="12">
    <location>
        <begin position="275"/>
        <end position="286"/>
    </location>
</feature>
<evidence type="ECO:0000256" key="5">
    <source>
        <dbReference type="ARBA" id="ARBA00022552"/>
    </source>
</evidence>
<organism evidence="13 14">
    <name type="scientific">Glutinoglossum americanum</name>
    <dbReference type="NCBI Taxonomy" id="1670608"/>
    <lineage>
        <taxon>Eukaryota</taxon>
        <taxon>Fungi</taxon>
        <taxon>Dikarya</taxon>
        <taxon>Ascomycota</taxon>
        <taxon>Pezizomycotina</taxon>
        <taxon>Geoglossomycetes</taxon>
        <taxon>Geoglossales</taxon>
        <taxon>Geoglossaceae</taxon>
        <taxon>Glutinoglossum</taxon>
    </lineage>
</organism>
<evidence type="ECO:0000256" key="1">
    <source>
        <dbReference type="ARBA" id="ARBA00004604"/>
    </source>
</evidence>
<feature type="region of interest" description="Disordered" evidence="12">
    <location>
        <begin position="1"/>
        <end position="59"/>
    </location>
</feature>
<keyword evidence="6 11" id="KW-0175">Coiled coil</keyword>
<dbReference type="GO" id="GO:0000462">
    <property type="term" value="P:maturation of SSU-rRNA from tricistronic rRNA transcript (SSU-rRNA, 5.8S rRNA, LSU-rRNA)"/>
    <property type="evidence" value="ECO:0007669"/>
    <property type="project" value="TreeGrafter"/>
</dbReference>
<keyword evidence="7 10" id="KW-0539">Nucleus</keyword>
<dbReference type="PANTHER" id="PTHR21738">
    <property type="entry name" value="RIBOSOMAL RNA PROCESSING PROTEIN 36 HOMOLOG"/>
    <property type="match status" value="1"/>
</dbReference>
<dbReference type="EMBL" id="JAGHQL010000130">
    <property type="protein sequence ID" value="KAH0537850.1"/>
    <property type="molecule type" value="Genomic_DNA"/>
</dbReference>
<sequence>MPLHVQSKALGPVQHRVRPHKEASDDEALDGDGSTSLDEEFDIDIERSETNDSEMKQDMDISSVSFGALVEAQGSISTHINSPGVKRLETPQQESHELDKARYRQPGRDCRGERTARKNGKEIFGRSSKHAPTELSSKKAVSRKREAVVVPKRETRDPRFDPLAGPLDERKLRKDYAFLESYRESEMKSIRDEIKRAKDETVKEGLKKELLSMESKKKAQEAKDKQQEILDVHRKKEKELIKQGKKPFYLKKAEQKKLALLERYSKLKGKQLSHVIERKRKKRASKERKNMPFLRREVEL</sequence>
<dbReference type="AlphaFoldDB" id="A0A9P8I2Z8"/>
<feature type="compositionally biased region" description="Basic and acidic residues" evidence="12">
    <location>
        <begin position="44"/>
        <end position="59"/>
    </location>
</feature>
<reference evidence="13" key="1">
    <citation type="submission" date="2021-03" db="EMBL/GenBank/DDBJ databases">
        <title>Comparative genomics and phylogenomic investigation of the class Geoglossomycetes provide insights into ecological specialization and systematics.</title>
        <authorList>
            <person name="Melie T."/>
            <person name="Pirro S."/>
            <person name="Miller A.N."/>
            <person name="Quandt A."/>
        </authorList>
    </citation>
    <scope>NUCLEOTIDE SEQUENCE</scope>
    <source>
        <strain evidence="13">GBOQ0MN5Z8</strain>
    </source>
</reference>
<evidence type="ECO:0000256" key="8">
    <source>
        <dbReference type="ARBA" id="ARBA00023274"/>
    </source>
</evidence>
<proteinExistence type="inferred from homology"/>
<feature type="compositionally biased region" description="Basic and acidic residues" evidence="12">
    <location>
        <begin position="143"/>
        <end position="160"/>
    </location>
</feature>
<accession>A0A9P8I2Z8</accession>
<dbReference type="GO" id="GO:0005730">
    <property type="term" value="C:nucleolus"/>
    <property type="evidence" value="ECO:0007669"/>
    <property type="project" value="UniProtKB-SubCell"/>
</dbReference>
<feature type="region of interest" description="Disordered" evidence="12">
    <location>
        <begin position="75"/>
        <end position="166"/>
    </location>
</feature>
<evidence type="ECO:0000256" key="2">
    <source>
        <dbReference type="ARBA" id="ARBA00009418"/>
    </source>
</evidence>
<evidence type="ECO:0000256" key="7">
    <source>
        <dbReference type="ARBA" id="ARBA00023242"/>
    </source>
</evidence>
<dbReference type="GO" id="GO:0030686">
    <property type="term" value="C:90S preribosome"/>
    <property type="evidence" value="ECO:0007669"/>
    <property type="project" value="TreeGrafter"/>
</dbReference>
<keyword evidence="4 10" id="KW-0690">Ribosome biogenesis</keyword>
<evidence type="ECO:0000256" key="6">
    <source>
        <dbReference type="ARBA" id="ARBA00023054"/>
    </source>
</evidence>
<name>A0A9P8I2Z8_9PEZI</name>